<sequence>MAERGVTTHPTQVPSVDEITIREMKINYDDEGKHWNMIGLWPWDASGRPVSSNSERSRESGRQGQPGPSGTRRTPPPPPPQQQQYQYQHSNTSSTSTSTVIPAVPGLW</sequence>
<dbReference type="Proteomes" id="UP001283341">
    <property type="component" value="Unassembled WGS sequence"/>
</dbReference>
<gene>
    <name evidence="2" type="ORF">B0H66DRAFT_609000</name>
</gene>
<feature type="compositionally biased region" description="Low complexity" evidence="1">
    <location>
        <begin position="62"/>
        <end position="73"/>
    </location>
</feature>
<reference evidence="2" key="1">
    <citation type="journal article" date="2023" name="Mol. Phylogenet. Evol.">
        <title>Genome-scale phylogeny and comparative genomics of the fungal order Sordariales.</title>
        <authorList>
            <person name="Hensen N."/>
            <person name="Bonometti L."/>
            <person name="Westerberg I."/>
            <person name="Brannstrom I.O."/>
            <person name="Guillou S."/>
            <person name="Cros-Aarteil S."/>
            <person name="Calhoun S."/>
            <person name="Haridas S."/>
            <person name="Kuo A."/>
            <person name="Mondo S."/>
            <person name="Pangilinan J."/>
            <person name="Riley R."/>
            <person name="LaButti K."/>
            <person name="Andreopoulos B."/>
            <person name="Lipzen A."/>
            <person name="Chen C."/>
            <person name="Yan M."/>
            <person name="Daum C."/>
            <person name="Ng V."/>
            <person name="Clum A."/>
            <person name="Steindorff A."/>
            <person name="Ohm R.A."/>
            <person name="Martin F."/>
            <person name="Silar P."/>
            <person name="Natvig D.O."/>
            <person name="Lalanne C."/>
            <person name="Gautier V."/>
            <person name="Ament-Velasquez S.L."/>
            <person name="Kruys A."/>
            <person name="Hutchinson M.I."/>
            <person name="Powell A.J."/>
            <person name="Barry K."/>
            <person name="Miller A.N."/>
            <person name="Grigoriev I.V."/>
            <person name="Debuchy R."/>
            <person name="Gladieux P."/>
            <person name="Hiltunen Thoren M."/>
            <person name="Johannesson H."/>
        </authorList>
    </citation>
    <scope>NUCLEOTIDE SEQUENCE</scope>
    <source>
        <strain evidence="2">CBS 118394</strain>
    </source>
</reference>
<protein>
    <submittedName>
        <fullName evidence="2">Uncharacterized protein</fullName>
    </submittedName>
</protein>
<proteinExistence type="predicted"/>
<dbReference type="AlphaFoldDB" id="A0AAE0HS62"/>
<keyword evidence="3" id="KW-1185">Reference proteome</keyword>
<accession>A0AAE0HS62</accession>
<feature type="region of interest" description="Disordered" evidence="1">
    <location>
        <begin position="41"/>
        <end position="108"/>
    </location>
</feature>
<name>A0AAE0HS62_9PEZI</name>
<evidence type="ECO:0000256" key="1">
    <source>
        <dbReference type="SAM" id="MobiDB-lite"/>
    </source>
</evidence>
<feature type="compositionally biased region" description="Low complexity" evidence="1">
    <location>
        <begin position="82"/>
        <end position="99"/>
    </location>
</feature>
<reference evidence="2" key="2">
    <citation type="submission" date="2023-06" db="EMBL/GenBank/DDBJ databases">
        <authorList>
            <consortium name="Lawrence Berkeley National Laboratory"/>
            <person name="Haridas S."/>
            <person name="Hensen N."/>
            <person name="Bonometti L."/>
            <person name="Westerberg I."/>
            <person name="Brannstrom I.O."/>
            <person name="Guillou S."/>
            <person name="Cros-Aarteil S."/>
            <person name="Calhoun S."/>
            <person name="Kuo A."/>
            <person name="Mondo S."/>
            <person name="Pangilinan J."/>
            <person name="Riley R."/>
            <person name="Labutti K."/>
            <person name="Andreopoulos B."/>
            <person name="Lipzen A."/>
            <person name="Chen C."/>
            <person name="Yanf M."/>
            <person name="Daum C."/>
            <person name="Ng V."/>
            <person name="Clum A."/>
            <person name="Steindorff A."/>
            <person name="Ohm R."/>
            <person name="Martin F."/>
            <person name="Silar P."/>
            <person name="Natvig D."/>
            <person name="Lalanne C."/>
            <person name="Gautier V."/>
            <person name="Ament-Velasquez S.L."/>
            <person name="Kruys A."/>
            <person name="Hutchinson M.I."/>
            <person name="Powell A.J."/>
            <person name="Barry K."/>
            <person name="Miller A.N."/>
            <person name="Grigoriev I.V."/>
            <person name="Debuchy R."/>
            <person name="Gladieux P."/>
            <person name="Thoren M.H."/>
            <person name="Johannesson H."/>
        </authorList>
    </citation>
    <scope>NUCLEOTIDE SEQUENCE</scope>
    <source>
        <strain evidence="2">CBS 118394</strain>
    </source>
</reference>
<organism evidence="2 3">
    <name type="scientific">Apodospora peruviana</name>
    <dbReference type="NCBI Taxonomy" id="516989"/>
    <lineage>
        <taxon>Eukaryota</taxon>
        <taxon>Fungi</taxon>
        <taxon>Dikarya</taxon>
        <taxon>Ascomycota</taxon>
        <taxon>Pezizomycotina</taxon>
        <taxon>Sordariomycetes</taxon>
        <taxon>Sordariomycetidae</taxon>
        <taxon>Sordariales</taxon>
        <taxon>Lasiosphaeriaceae</taxon>
        <taxon>Apodospora</taxon>
    </lineage>
</organism>
<dbReference type="EMBL" id="JAUEDM010000011">
    <property type="protein sequence ID" value="KAK3311923.1"/>
    <property type="molecule type" value="Genomic_DNA"/>
</dbReference>
<evidence type="ECO:0000313" key="2">
    <source>
        <dbReference type="EMBL" id="KAK3311923.1"/>
    </source>
</evidence>
<evidence type="ECO:0000313" key="3">
    <source>
        <dbReference type="Proteomes" id="UP001283341"/>
    </source>
</evidence>
<comment type="caution">
    <text evidence="2">The sequence shown here is derived from an EMBL/GenBank/DDBJ whole genome shotgun (WGS) entry which is preliminary data.</text>
</comment>